<dbReference type="AlphaFoldDB" id="A0A379VPT4"/>
<proteinExistence type="predicted"/>
<feature type="region of interest" description="Disordered" evidence="1">
    <location>
        <begin position="62"/>
        <end position="83"/>
    </location>
</feature>
<accession>A0A379VPT4</accession>
<reference evidence="3 4" key="1">
    <citation type="submission" date="2018-06" db="EMBL/GenBank/DDBJ databases">
        <authorList>
            <consortium name="Pathogen Informatics"/>
            <person name="Doyle S."/>
        </authorList>
    </citation>
    <scope>NUCLEOTIDE SEQUENCE [LARGE SCALE GENOMIC DNA]</scope>
    <source>
        <strain evidence="3 4">NCTC8256</strain>
    </source>
</reference>
<evidence type="ECO:0000256" key="1">
    <source>
        <dbReference type="SAM" id="MobiDB-lite"/>
    </source>
</evidence>
<dbReference type="InterPro" id="IPR003208">
    <property type="entry name" value="Dehydtase/Dehydtase_re"/>
</dbReference>
<dbReference type="Proteomes" id="UP000254346">
    <property type="component" value="Unassembled WGS sequence"/>
</dbReference>
<dbReference type="Pfam" id="PF08841">
    <property type="entry name" value="DDR"/>
    <property type="match status" value="1"/>
</dbReference>
<protein>
    <submittedName>
        <fullName evidence="3">Propanediol dehydratase reactivation protein</fullName>
    </submittedName>
</protein>
<evidence type="ECO:0000313" key="4">
    <source>
        <dbReference type="Proteomes" id="UP000254346"/>
    </source>
</evidence>
<feature type="compositionally biased region" description="Basic residues" evidence="1">
    <location>
        <begin position="64"/>
        <end position="79"/>
    </location>
</feature>
<dbReference type="InterPro" id="IPR030994">
    <property type="entry name" value="DDR_dom"/>
</dbReference>
<dbReference type="Pfam" id="PF02288">
    <property type="entry name" value="Dehydratase_MU"/>
    <property type="match status" value="1"/>
</dbReference>
<evidence type="ECO:0000259" key="2">
    <source>
        <dbReference type="Pfam" id="PF08841"/>
    </source>
</evidence>
<dbReference type="SUPFAM" id="SSF52968">
    <property type="entry name" value="B12-dependent dehydatase associated subunit"/>
    <property type="match status" value="1"/>
</dbReference>
<evidence type="ECO:0000313" key="3">
    <source>
        <dbReference type="EMBL" id="SUH08593.1"/>
    </source>
</evidence>
<sequence length="208" mass="22506">MRAIRRSAKERVFVTNALRALRQVSPTGNIRDIPFVVLVGGSSLDFEVPQLVTGCAGALPPGRRAGKYSRQRRPKKRGGHRPDSLLAQGICIWTVITAPRLSSLPLSTTAPASGTKVLLGIEEEGIPFLLQHHPAGDVVDSAWQAARSSPLLVGIACDRHSLVVHYKNLPASAPLFTLMHHQDSQAQRNTGNNAARLVKGIPFRDLHA</sequence>
<dbReference type="Gene3D" id="3.40.50.10150">
    <property type="entry name" value="B12-dependent dehydatase associated subunit"/>
    <property type="match status" value="1"/>
</dbReference>
<gene>
    <name evidence="3" type="primary">ddrA_2</name>
    <name evidence="3" type="ORF">NCTC8256_02525</name>
</gene>
<dbReference type="InterPro" id="IPR010254">
    <property type="entry name" value="B12-dep_deHydtase_bsu"/>
</dbReference>
<name>A0A379VPT4_SALET</name>
<dbReference type="EMBL" id="UGXR01000001">
    <property type="protein sequence ID" value="SUH08593.1"/>
    <property type="molecule type" value="Genomic_DNA"/>
</dbReference>
<dbReference type="Gene3D" id="3.30.420.40">
    <property type="match status" value="1"/>
</dbReference>
<feature type="domain" description="Diol dehydratase reactivase ATPase-like" evidence="2">
    <location>
        <begin position="1"/>
        <end position="53"/>
    </location>
</feature>
<organism evidence="3 4">
    <name type="scientific">Salmonella enterica I</name>
    <dbReference type="NCBI Taxonomy" id="59201"/>
    <lineage>
        <taxon>Bacteria</taxon>
        <taxon>Pseudomonadati</taxon>
        <taxon>Pseudomonadota</taxon>
        <taxon>Gammaproteobacteria</taxon>
        <taxon>Enterobacterales</taxon>
        <taxon>Enterobacteriaceae</taxon>
        <taxon>Salmonella</taxon>
    </lineage>
</organism>